<feature type="domain" description="Porin" evidence="2">
    <location>
        <begin position="8"/>
        <end position="211"/>
    </location>
</feature>
<dbReference type="OrthoDB" id="7326315at2"/>
<evidence type="ECO:0000313" key="3">
    <source>
        <dbReference type="EMBL" id="PRY24223.1"/>
    </source>
</evidence>
<dbReference type="GO" id="GO:0016020">
    <property type="term" value="C:membrane"/>
    <property type="evidence" value="ECO:0007669"/>
    <property type="project" value="InterPro"/>
</dbReference>
<dbReference type="InterPro" id="IPR023614">
    <property type="entry name" value="Porin_dom_sf"/>
</dbReference>
<reference evidence="3 4" key="1">
    <citation type="submission" date="2018-03" db="EMBL/GenBank/DDBJ databases">
        <title>Genomic Encyclopedia of Archaeal and Bacterial Type Strains, Phase II (KMG-II): from individual species to whole genera.</title>
        <authorList>
            <person name="Goeker M."/>
        </authorList>
    </citation>
    <scope>NUCLEOTIDE SEQUENCE [LARGE SCALE GENOMIC DNA]</scope>
    <source>
        <strain evidence="3 4">DSM 29328</strain>
    </source>
</reference>
<evidence type="ECO:0000259" key="2">
    <source>
        <dbReference type="Pfam" id="PF13609"/>
    </source>
</evidence>
<dbReference type="SUPFAM" id="SSF56935">
    <property type="entry name" value="Porins"/>
    <property type="match status" value="1"/>
</dbReference>
<gene>
    <name evidence="3" type="ORF">CLV78_10387</name>
</gene>
<protein>
    <submittedName>
        <fullName evidence="3">Outer membrane protein OmpU</fullName>
    </submittedName>
</protein>
<dbReference type="RefSeq" id="WP_106204607.1">
    <property type="nucleotide sequence ID" value="NZ_PVTD01000003.1"/>
</dbReference>
<feature type="chain" id="PRO_5015734955" evidence="1">
    <location>
        <begin position="21"/>
        <end position="387"/>
    </location>
</feature>
<dbReference type="EMBL" id="PVTD01000003">
    <property type="protein sequence ID" value="PRY24223.1"/>
    <property type="molecule type" value="Genomic_DNA"/>
</dbReference>
<dbReference type="Proteomes" id="UP000239480">
    <property type="component" value="Unassembled WGS sequence"/>
</dbReference>
<comment type="caution">
    <text evidence="3">The sequence shown here is derived from an EMBL/GenBank/DDBJ whole genome shotgun (WGS) entry which is preliminary data.</text>
</comment>
<evidence type="ECO:0000313" key="4">
    <source>
        <dbReference type="Proteomes" id="UP000239480"/>
    </source>
</evidence>
<accession>A0A2T0RT09</accession>
<keyword evidence="4" id="KW-1185">Reference proteome</keyword>
<dbReference type="Gene3D" id="2.40.160.10">
    <property type="entry name" value="Porin"/>
    <property type="match status" value="2"/>
</dbReference>
<name>A0A2T0RT09_9RHOB</name>
<dbReference type="InterPro" id="IPR033900">
    <property type="entry name" value="Gram_neg_porin_domain"/>
</dbReference>
<dbReference type="Pfam" id="PF13609">
    <property type="entry name" value="Porin_4"/>
    <property type="match status" value="2"/>
</dbReference>
<feature type="domain" description="Porin" evidence="2">
    <location>
        <begin position="245"/>
        <end position="361"/>
    </location>
</feature>
<dbReference type="AlphaFoldDB" id="A0A2T0RT09"/>
<sequence length="387" mass="40517">MKKVLFTSTALVAFAGAASAEVSLGGWAEMGVIGGDGLETQFFQDVDVDFTLSGETDSGLTFGANVDLDEAGNLGCTTCNQGVDIFVSGEFGTVTLGDTDGALDWAVAGVDAWGNPGSIADDETAHWGRQDSWLDGAYDGQILRYDYKTGDFGVAVSLEQDDRSDLARTDANGDVEDSDKYNWAVGATYAPQLGAGTLKLGLGYQQSDRGIVSLGITDAQGADLTERLETAFANGDLDQDDLEFLETNFGYIPQNNEADKIAVALGDDASIWALSAGYVTDSGISIGAVYSDWAGDELDEGSYWGIGGGYAYEAFSIHLNYGEHKFEGKAGGELKAKGYGLAMGYDLGGGLSVLAGYGKSEGTLSTGGRDFDFDASDTYSLGLSMSF</sequence>
<proteinExistence type="predicted"/>
<keyword evidence="1" id="KW-0732">Signal</keyword>
<dbReference type="GO" id="GO:0015288">
    <property type="term" value="F:porin activity"/>
    <property type="evidence" value="ECO:0007669"/>
    <property type="project" value="InterPro"/>
</dbReference>
<feature type="signal peptide" evidence="1">
    <location>
        <begin position="1"/>
        <end position="20"/>
    </location>
</feature>
<organism evidence="3 4">
    <name type="scientific">Aliiruegeria haliotis</name>
    <dbReference type="NCBI Taxonomy" id="1280846"/>
    <lineage>
        <taxon>Bacteria</taxon>
        <taxon>Pseudomonadati</taxon>
        <taxon>Pseudomonadota</taxon>
        <taxon>Alphaproteobacteria</taxon>
        <taxon>Rhodobacterales</taxon>
        <taxon>Roseobacteraceae</taxon>
        <taxon>Aliiruegeria</taxon>
    </lineage>
</organism>
<evidence type="ECO:0000256" key="1">
    <source>
        <dbReference type="SAM" id="SignalP"/>
    </source>
</evidence>